<comment type="catalytic activity">
    <reaction evidence="1">
        <text>an L-aminoacyl-L-amino acid + H2O = 2 an L-alpha-amino acid</text>
        <dbReference type="Rhea" id="RHEA:48940"/>
        <dbReference type="ChEBI" id="CHEBI:15377"/>
        <dbReference type="ChEBI" id="CHEBI:59869"/>
        <dbReference type="ChEBI" id="CHEBI:77460"/>
        <dbReference type="EC" id="3.4.13.19"/>
    </reaction>
</comment>
<dbReference type="Gene3D" id="3.60.60.10">
    <property type="entry name" value="Penicillin V Acylase, Chain A"/>
    <property type="match status" value="1"/>
</dbReference>
<dbReference type="InterPro" id="IPR005322">
    <property type="entry name" value="Peptidase_C69"/>
</dbReference>
<feature type="transmembrane region" description="Helical" evidence="8">
    <location>
        <begin position="550"/>
        <end position="569"/>
    </location>
</feature>
<evidence type="ECO:0000256" key="5">
    <source>
        <dbReference type="ARBA" id="ARBA00022997"/>
    </source>
</evidence>
<dbReference type="RefSeq" id="WP_186995791.1">
    <property type="nucleotide sequence ID" value="NZ_JACOQK010000001.1"/>
</dbReference>
<evidence type="ECO:0000313" key="11">
    <source>
        <dbReference type="Proteomes" id="UP000649151"/>
    </source>
</evidence>
<organism evidence="10 11">
    <name type="scientific">Clostridium facile</name>
    <dbReference type="NCBI Taxonomy" id="2763035"/>
    <lineage>
        <taxon>Bacteria</taxon>
        <taxon>Bacillati</taxon>
        <taxon>Bacillota</taxon>
        <taxon>Clostridia</taxon>
        <taxon>Eubacteriales</taxon>
        <taxon>Clostridiaceae</taxon>
        <taxon>Clostridium</taxon>
    </lineage>
</organism>
<dbReference type="Pfam" id="PF03577">
    <property type="entry name" value="Peptidase_C69"/>
    <property type="match status" value="1"/>
</dbReference>
<comment type="similarity">
    <text evidence="2 6">Belongs to the peptidase C69 family.</text>
</comment>
<sequence>MKLKWTKVIVALALSGAIALGSSISASACMGVYVGKGVSQNGSSFIGRSEDIAKNHNKIFTVHPAEDHQAGDMFTDGYGFSIEYPAHTYRYSLAKDSPLEGDGDEAFAEVGINEKDVAMTATVSTSYNGDAAKVDPLVRKGGIREVSMTSVILGQATTAREAVELLGKIVAEHGAGECNTMMFSDPNEAWYMEIVSGHQYAAVKMPEDKVAVFPNMMMLGTIDVTDTENVIVSDGLVSLAEENGFLQTVDGQIHVAKTYGPSTASRSNLTRLWQGTYYMNVEKGNSLDIESAEGGSFDLFFEPDHKLSTQEVMKYLGYRGEGTKYDSNMDSSIKAIGNDRQAECHVLEMRDGMYSGIVGVEWLAMSRAEFSLYLPYYGGMITETWEGYHPEDLEYTTDSMYWVFNKLNDLAEDDRELYGKNIHKYLDQYQAALIEQQEQVDADMTKLYEIDPTLAQEKATELGKLIAQDTYAVAFSIVTELEQFIAEGGEGEFVPSVLENNVMPNYSVDRVGGVPEQPTTPSETPSSTPSDTTSSNSSTSSETSPQTGDVTAMAGVTVALVAAGCAVVLKKRKNK</sequence>
<evidence type="ECO:0000256" key="7">
    <source>
        <dbReference type="SAM" id="MobiDB-lite"/>
    </source>
</evidence>
<dbReference type="EC" id="3.4.-.-" evidence="6"/>
<dbReference type="EMBL" id="JACOQK010000001">
    <property type="protein sequence ID" value="MBC5786454.1"/>
    <property type="molecule type" value="Genomic_DNA"/>
</dbReference>
<comment type="caution">
    <text evidence="10">The sequence shown here is derived from an EMBL/GenBank/DDBJ whole genome shotgun (WGS) entry which is preliminary data.</text>
</comment>
<keyword evidence="9" id="KW-0732">Signal</keyword>
<feature type="compositionally biased region" description="Low complexity" evidence="7">
    <location>
        <begin position="515"/>
        <end position="549"/>
    </location>
</feature>
<name>A0ABR7IMT5_9CLOT</name>
<keyword evidence="11" id="KW-1185">Reference proteome</keyword>
<dbReference type="Proteomes" id="UP000649151">
    <property type="component" value="Unassembled WGS sequence"/>
</dbReference>
<feature type="chain" id="PRO_5046973662" description="Dipeptidase" evidence="9">
    <location>
        <begin position="29"/>
        <end position="575"/>
    </location>
</feature>
<evidence type="ECO:0000256" key="2">
    <source>
        <dbReference type="ARBA" id="ARBA00007225"/>
    </source>
</evidence>
<protein>
    <recommendedName>
        <fullName evidence="6">Dipeptidase</fullName>
        <ecNumber evidence="6">3.4.-.-</ecNumber>
    </recommendedName>
</protein>
<evidence type="ECO:0000256" key="4">
    <source>
        <dbReference type="ARBA" id="ARBA00022801"/>
    </source>
</evidence>
<keyword evidence="8" id="KW-1133">Transmembrane helix</keyword>
<dbReference type="PANTHER" id="PTHR12994">
    <property type="entry name" value="SECERNIN"/>
    <property type="match status" value="1"/>
</dbReference>
<evidence type="ECO:0000256" key="6">
    <source>
        <dbReference type="RuleBase" id="RU364089"/>
    </source>
</evidence>
<keyword evidence="8" id="KW-0472">Membrane</keyword>
<dbReference type="NCBIfam" id="NF033678">
    <property type="entry name" value="C69_fam_dipept"/>
    <property type="match status" value="1"/>
</dbReference>
<keyword evidence="3 6" id="KW-0645">Protease</keyword>
<evidence type="ECO:0000256" key="8">
    <source>
        <dbReference type="SAM" id="Phobius"/>
    </source>
</evidence>
<proteinExistence type="inferred from homology"/>
<feature type="region of interest" description="Disordered" evidence="7">
    <location>
        <begin position="508"/>
        <end position="549"/>
    </location>
</feature>
<dbReference type="PROSITE" id="PS51257">
    <property type="entry name" value="PROKAR_LIPOPROTEIN"/>
    <property type="match status" value="1"/>
</dbReference>
<evidence type="ECO:0000256" key="9">
    <source>
        <dbReference type="SAM" id="SignalP"/>
    </source>
</evidence>
<accession>A0ABR7IMT5</accession>
<evidence type="ECO:0000256" key="1">
    <source>
        <dbReference type="ARBA" id="ARBA00001670"/>
    </source>
</evidence>
<reference evidence="10 11" key="1">
    <citation type="submission" date="2020-08" db="EMBL/GenBank/DDBJ databases">
        <title>Genome public.</title>
        <authorList>
            <person name="Liu C."/>
            <person name="Sun Q."/>
        </authorList>
    </citation>
    <scope>NUCLEOTIDE SEQUENCE [LARGE SCALE GENOMIC DNA]</scope>
    <source>
        <strain evidence="10 11">NSJ-27</strain>
    </source>
</reference>
<keyword evidence="4 6" id="KW-0378">Hydrolase</keyword>
<feature type="signal peptide" evidence="9">
    <location>
        <begin position="1"/>
        <end position="28"/>
    </location>
</feature>
<dbReference type="PANTHER" id="PTHR12994:SF17">
    <property type="entry name" value="LD30995P"/>
    <property type="match status" value="1"/>
</dbReference>
<gene>
    <name evidence="10" type="ORF">H8Z77_00215</name>
</gene>
<evidence type="ECO:0000256" key="3">
    <source>
        <dbReference type="ARBA" id="ARBA00022670"/>
    </source>
</evidence>
<keyword evidence="5 6" id="KW-0224">Dipeptidase</keyword>
<evidence type="ECO:0000313" key="10">
    <source>
        <dbReference type="EMBL" id="MBC5786454.1"/>
    </source>
</evidence>
<keyword evidence="8" id="KW-0812">Transmembrane</keyword>
<dbReference type="InterPro" id="IPR047804">
    <property type="entry name" value="C69_dipept_A-like"/>
</dbReference>